<dbReference type="EMBL" id="AAKVEU010000003">
    <property type="protein sequence ID" value="ECW0658170.1"/>
    <property type="molecule type" value="Genomic_DNA"/>
</dbReference>
<dbReference type="EMBL" id="AALSSR010000004">
    <property type="protein sequence ID" value="EDC9936060.1"/>
    <property type="molecule type" value="Genomic_DNA"/>
</dbReference>
<gene>
    <name evidence="5" type="ORF">BMS46_06085</name>
    <name evidence="2" type="ORF">CIX60_10345</name>
    <name evidence="4" type="ORF">F3Q97_07245</name>
    <name evidence="3" type="ORF">F3R12_08635</name>
    <name evidence="8" type="ORF">G0P75_16855</name>
    <name evidence="10" type="ORF">G1P78_16740</name>
    <name evidence="9" type="ORF">G1P83_22960</name>
    <name evidence="7" type="ORF">GB372_08520</name>
    <name evidence="6" type="ORF">GBZ55_17955</name>
</gene>
<reference evidence="6" key="4">
    <citation type="submission" date="2019-10" db="EMBL/GenBank/DDBJ databases">
        <authorList>
            <consortium name="NCBI Pathogen Detection Project"/>
        </authorList>
    </citation>
    <scope>NUCLEOTIDE SEQUENCE</scope>
    <source>
        <strain evidence="6">Salmonella enterica</strain>
        <strain evidence="8">SSI_AA688</strain>
        <strain evidence="9">Typhimurium</strain>
    </source>
</reference>
<dbReference type="Proteomes" id="UP000839915">
    <property type="component" value="Unassembled WGS sequence"/>
</dbReference>
<reference evidence="5" key="2">
    <citation type="submission" date="2018-07" db="EMBL/GenBank/DDBJ databases">
        <authorList>
            <consortium name="PulseNet: The National Subtyping Network for Foodborne Disease Surveillance"/>
            <person name="Tarr C.L."/>
            <person name="Trees E."/>
            <person name="Katz L.S."/>
            <person name="Carleton-Romer H.A."/>
            <person name="Stroika S."/>
            <person name="Kucerova Z."/>
            <person name="Roache K.F."/>
            <person name="Sabol A.L."/>
            <person name="Besser J."/>
            <person name="Gerner-Smidt P."/>
        </authorList>
    </citation>
    <scope>NUCLEOTIDE SEQUENCE</scope>
    <source>
        <strain evidence="2">2015AM-1487</strain>
        <strain evidence="5">PNUSAS005056</strain>
    </source>
</reference>
<dbReference type="CDD" id="cd02042">
    <property type="entry name" value="ParAB_family"/>
    <property type="match status" value="1"/>
</dbReference>
<dbReference type="InterPro" id="IPR027417">
    <property type="entry name" value="P-loop_NTPase"/>
</dbReference>
<protein>
    <submittedName>
        <fullName evidence="5">AAA family ATPase</fullName>
    </submittedName>
</protein>
<dbReference type="Gene3D" id="3.40.50.300">
    <property type="entry name" value="P-loop containing nucleotide triphosphate hydrolases"/>
    <property type="match status" value="1"/>
</dbReference>
<feature type="domain" description="AAA" evidence="1">
    <location>
        <begin position="3"/>
        <end position="203"/>
    </location>
</feature>
<dbReference type="EMBL" id="DAAGVQ010000017">
    <property type="protein sequence ID" value="HAB4750954.1"/>
    <property type="molecule type" value="Genomic_DNA"/>
</dbReference>
<dbReference type="PANTHER" id="PTHR13696">
    <property type="entry name" value="P-LOOP CONTAINING NUCLEOSIDE TRIPHOSPHATE HYDROLASE"/>
    <property type="match status" value="1"/>
</dbReference>
<dbReference type="PANTHER" id="PTHR13696:SF52">
    <property type="entry name" value="PARA FAMILY PROTEIN CT_582"/>
    <property type="match status" value="1"/>
</dbReference>
<reference evidence="6" key="1">
    <citation type="journal article" date="2018" name="Genome Biol.">
        <title>SKESA: strategic k-mer extension for scrupulous assemblies.</title>
        <authorList>
            <person name="Souvorov A."/>
            <person name="Agarwala R."/>
            <person name="Lipman D.J."/>
        </authorList>
    </citation>
    <scope>NUCLEOTIDE SEQUENCE</scope>
    <source>
        <strain evidence="6">Salmonella enterica</strain>
        <strain evidence="8">SSI_AA688</strain>
        <strain evidence="9">Typhimurium</strain>
    </source>
</reference>
<evidence type="ECO:0000313" key="8">
    <source>
        <dbReference type="EMBL" id="HAD1670142.1"/>
    </source>
</evidence>
<dbReference type="AlphaFoldDB" id="A0A3V3UCE9"/>
<dbReference type="EMBL" id="DAANWB010000024">
    <property type="protein sequence ID" value="HAD1670142.1"/>
    <property type="molecule type" value="Genomic_DNA"/>
</dbReference>
<sequence length="357" mass="39544">MPKSICFFNHKGGVSKTTTAFNIGWGLASAGKRVMLVDLDSQCNLTGMVLGYTTVSENLDAFYSSRYNLTMESIVDALMNGTSIEDVVNGSSAKLFECQNDNLYLLPGHLSVSMLDSQISVALKIASGVPLTRNLPGNLPKSINLIAQKNNIDYIIYDLSPSVGGLNELALMSSDFFIVPATPDFFCWQAINSLAETISIWHSELEFFKQTARSSTAVNITNKPRFIGAIHQRYRPRNGMPVKSFEHWVNEIHGAVNNVLAPALHKIGCSVTEQEIQDSLNATDTPHLRAYDLAQISDFNSLIAISQKLSKPVFAITDDDLREDGKAGNVFETMRDNRNTFFQQFERLCQRVLMLTA</sequence>
<accession>A0A3V3UCE9</accession>
<organism evidence="5">
    <name type="scientific">Salmonella typhimurium</name>
    <dbReference type="NCBI Taxonomy" id="90371"/>
    <lineage>
        <taxon>Bacteria</taxon>
        <taxon>Pseudomonadati</taxon>
        <taxon>Pseudomonadota</taxon>
        <taxon>Gammaproteobacteria</taxon>
        <taxon>Enterobacterales</taxon>
        <taxon>Enterobacteriaceae</taxon>
        <taxon>Salmonella</taxon>
    </lineage>
</organism>
<dbReference type="EMBL" id="DAAOMS010000014">
    <property type="protein sequence ID" value="HAD5963706.1"/>
    <property type="molecule type" value="Genomic_DNA"/>
</dbReference>
<evidence type="ECO:0000259" key="1">
    <source>
        <dbReference type="Pfam" id="PF13614"/>
    </source>
</evidence>
<evidence type="ECO:0000313" key="3">
    <source>
        <dbReference type="EMBL" id="ECW0639922.1"/>
    </source>
</evidence>
<evidence type="ECO:0000313" key="6">
    <source>
        <dbReference type="EMBL" id="HAB4639935.1"/>
    </source>
</evidence>
<evidence type="ECO:0000313" key="7">
    <source>
        <dbReference type="EMBL" id="HAB4750954.1"/>
    </source>
</evidence>
<dbReference type="InterPro" id="IPR050678">
    <property type="entry name" value="DNA_Partitioning_ATPase"/>
</dbReference>
<comment type="caution">
    <text evidence="5">The sequence shown here is derived from an EMBL/GenBank/DDBJ whole genome shotgun (WGS) entry which is preliminary data.</text>
</comment>
<dbReference type="EMBL" id="DAAOOU010000031">
    <property type="protein sequence ID" value="HAD5416950.1"/>
    <property type="molecule type" value="Genomic_DNA"/>
</dbReference>
<dbReference type="Pfam" id="PF13614">
    <property type="entry name" value="AAA_31"/>
    <property type="match status" value="1"/>
</dbReference>
<name>A0A3V3UCE9_SALTM</name>
<evidence type="ECO:0000313" key="9">
    <source>
        <dbReference type="EMBL" id="HAD5416950.1"/>
    </source>
</evidence>
<dbReference type="EMBL" id="DAAGUU010000028">
    <property type="protein sequence ID" value="HAB4639935.1"/>
    <property type="molecule type" value="Genomic_DNA"/>
</dbReference>
<dbReference type="InterPro" id="IPR025669">
    <property type="entry name" value="AAA_dom"/>
</dbReference>
<evidence type="ECO:0000313" key="2">
    <source>
        <dbReference type="EMBL" id="ECT9383635.1"/>
    </source>
</evidence>
<proteinExistence type="predicted"/>
<dbReference type="EMBL" id="AAKVET010000004">
    <property type="protein sequence ID" value="ECW0639922.1"/>
    <property type="molecule type" value="Genomic_DNA"/>
</dbReference>
<evidence type="ECO:0000313" key="4">
    <source>
        <dbReference type="EMBL" id="ECW0658170.1"/>
    </source>
</evidence>
<dbReference type="EMBL" id="AAKOJR010000004">
    <property type="protein sequence ID" value="ECT9383635.1"/>
    <property type="molecule type" value="Genomic_DNA"/>
</dbReference>
<dbReference type="SUPFAM" id="SSF52540">
    <property type="entry name" value="P-loop containing nucleoside triphosphate hydrolases"/>
    <property type="match status" value="1"/>
</dbReference>
<reference evidence="3" key="3">
    <citation type="submission" date="2019-09" db="EMBL/GenBank/DDBJ databases">
        <authorList>
            <consortium name="GenomeTrakr network: Whole genome sequencing for foodborne pathogen traceback"/>
        </authorList>
    </citation>
    <scope>NUCLEOTIDE SEQUENCE</scope>
    <source>
        <strain evidence="3">AUSMDU00020735</strain>
        <strain evidence="4">AUSMDU00020736</strain>
    </source>
</reference>
<evidence type="ECO:0000313" key="5">
    <source>
        <dbReference type="EMBL" id="EDC9936060.1"/>
    </source>
</evidence>
<evidence type="ECO:0000313" key="10">
    <source>
        <dbReference type="EMBL" id="HAD5963706.1"/>
    </source>
</evidence>